<dbReference type="Proteomes" id="UP000287519">
    <property type="component" value="Unassembled WGS sequence"/>
</dbReference>
<accession>A0A402CBD5</accession>
<evidence type="ECO:0000313" key="1">
    <source>
        <dbReference type="EMBL" id="GCE40955.1"/>
    </source>
</evidence>
<gene>
    <name evidence="1" type="ORF">Rhow_004598</name>
</gene>
<dbReference type="EMBL" id="BHYM01000038">
    <property type="protein sequence ID" value="GCE40955.1"/>
    <property type="molecule type" value="Genomic_DNA"/>
</dbReference>
<proteinExistence type="predicted"/>
<evidence type="ECO:0000313" key="2">
    <source>
        <dbReference type="Proteomes" id="UP000287519"/>
    </source>
</evidence>
<protein>
    <submittedName>
        <fullName evidence="1">Uncharacterized protein</fullName>
    </submittedName>
</protein>
<name>A0A402CBD5_RHOWR</name>
<keyword evidence="2" id="KW-1185">Reference proteome</keyword>
<comment type="caution">
    <text evidence="1">The sequence shown here is derived from an EMBL/GenBank/DDBJ whole genome shotgun (WGS) entry which is preliminary data.</text>
</comment>
<dbReference type="AlphaFoldDB" id="A0A402CBD5"/>
<sequence length="204" mass="23171">MMSVPPYRPGPFDWRHLDQQAASELWVELIDWVEWLRERYDFGRDIRPCWFRHGALVEELTAAMVAHRSSFQQTKDPYHHGPAAWHYQVLRPMMARMPAITDFEQCTQDTCGFTPARVHTLTTIAEYVDADVRQRSESPESGFFADRDSAAAGAAATLSMEKVITAIDNGTAVAEDPSDDFSAVSLDGARYEYDDEAGQYKRTE</sequence>
<reference evidence="1 2" key="1">
    <citation type="submission" date="2018-11" db="EMBL/GenBank/DDBJ databases">
        <title>Microbial catabolism of amino acid.</title>
        <authorList>
            <person name="Hibi M."/>
            <person name="Ogawa J."/>
        </authorList>
    </citation>
    <scope>NUCLEOTIDE SEQUENCE [LARGE SCALE GENOMIC DNA]</scope>
    <source>
        <strain evidence="1 2">C31-06</strain>
    </source>
</reference>
<organism evidence="1 2">
    <name type="scientific">Rhodococcus wratislaviensis</name>
    <name type="common">Tsukamurella wratislaviensis</name>
    <dbReference type="NCBI Taxonomy" id="44752"/>
    <lineage>
        <taxon>Bacteria</taxon>
        <taxon>Bacillati</taxon>
        <taxon>Actinomycetota</taxon>
        <taxon>Actinomycetes</taxon>
        <taxon>Mycobacteriales</taxon>
        <taxon>Nocardiaceae</taxon>
        <taxon>Rhodococcus</taxon>
    </lineage>
</organism>